<dbReference type="GeneID" id="27722696"/>
<dbReference type="KEGG" id="sapo:SAPIO_CDS3624"/>
<proteinExistence type="inferred from homology"/>
<dbReference type="PANTHER" id="PTHR42790">
    <property type="entry name" value="AMINOTRANSFERASE"/>
    <property type="match status" value="1"/>
</dbReference>
<dbReference type="GO" id="GO:0019878">
    <property type="term" value="P:lysine biosynthetic process via aminoadipic acid"/>
    <property type="evidence" value="ECO:0007669"/>
    <property type="project" value="TreeGrafter"/>
</dbReference>
<comment type="similarity">
    <text evidence="2">Belongs to the class-I pyridoxal-phosphate-dependent aminotransferase family.</text>
</comment>
<dbReference type="InterPro" id="IPR015421">
    <property type="entry name" value="PyrdxlP-dep_Trfase_major"/>
</dbReference>
<dbReference type="GO" id="GO:0008793">
    <property type="term" value="F:aromatic-amino-acid transaminase activity"/>
    <property type="evidence" value="ECO:0007669"/>
    <property type="project" value="TreeGrafter"/>
</dbReference>
<dbReference type="Proteomes" id="UP000028545">
    <property type="component" value="Unassembled WGS sequence"/>
</dbReference>
<dbReference type="VEuPathDB" id="FungiDB:SAPIO_CDS3624"/>
<organism evidence="8 9">
    <name type="scientific">Pseudallescheria apiosperma</name>
    <name type="common">Scedosporium apiospermum</name>
    <dbReference type="NCBI Taxonomy" id="563466"/>
    <lineage>
        <taxon>Eukaryota</taxon>
        <taxon>Fungi</taxon>
        <taxon>Dikarya</taxon>
        <taxon>Ascomycota</taxon>
        <taxon>Pezizomycotina</taxon>
        <taxon>Sordariomycetes</taxon>
        <taxon>Hypocreomycetidae</taxon>
        <taxon>Microascales</taxon>
        <taxon>Microascaceae</taxon>
        <taxon>Scedosporium</taxon>
    </lineage>
</organism>
<evidence type="ECO:0000313" key="8">
    <source>
        <dbReference type="EMBL" id="KEZ44585.1"/>
    </source>
</evidence>
<dbReference type="PANTHER" id="PTHR42790:SF21">
    <property type="entry name" value="AROMATIC_AMINOADIPATE AMINOTRANSFERASE 1"/>
    <property type="match status" value="1"/>
</dbReference>
<feature type="domain" description="Aminotransferase class I/classII large" evidence="7">
    <location>
        <begin position="172"/>
        <end position="478"/>
    </location>
</feature>
<feature type="region of interest" description="Disordered" evidence="6">
    <location>
        <begin position="480"/>
        <end position="521"/>
    </location>
</feature>
<dbReference type="InterPro" id="IPR015424">
    <property type="entry name" value="PyrdxlP-dep_Trfase"/>
</dbReference>
<dbReference type="CDD" id="cd00609">
    <property type="entry name" value="AAT_like"/>
    <property type="match status" value="1"/>
</dbReference>
<evidence type="ECO:0000256" key="3">
    <source>
        <dbReference type="ARBA" id="ARBA00022576"/>
    </source>
</evidence>
<dbReference type="Pfam" id="PF00155">
    <property type="entry name" value="Aminotran_1_2"/>
    <property type="match status" value="1"/>
</dbReference>
<name>A0A084GB73_PSEDA</name>
<evidence type="ECO:0000256" key="5">
    <source>
        <dbReference type="ARBA" id="ARBA00022898"/>
    </source>
</evidence>
<accession>A0A084GB73</accession>
<protein>
    <submittedName>
        <fullName evidence="8">Aromatic amino acid aminotransferase</fullName>
    </submittedName>
</protein>
<dbReference type="InterPro" id="IPR050859">
    <property type="entry name" value="Class-I_PLP-dep_aminotransf"/>
</dbReference>
<dbReference type="HOGENOM" id="CLU_017584_0_5_1"/>
<comment type="cofactor">
    <cofactor evidence="1">
        <name>pyridoxal 5'-phosphate</name>
        <dbReference type="ChEBI" id="CHEBI:597326"/>
    </cofactor>
</comment>
<dbReference type="SUPFAM" id="SSF53383">
    <property type="entry name" value="PLP-dependent transferases"/>
    <property type="match status" value="1"/>
</dbReference>
<dbReference type="OMA" id="YYFIQMP"/>
<evidence type="ECO:0000256" key="2">
    <source>
        <dbReference type="ARBA" id="ARBA00007441"/>
    </source>
</evidence>
<dbReference type="InterPro" id="IPR004839">
    <property type="entry name" value="Aminotransferase_I/II_large"/>
</dbReference>
<dbReference type="GO" id="GO:0009074">
    <property type="term" value="P:aromatic amino acid family catabolic process"/>
    <property type="evidence" value="ECO:0007669"/>
    <property type="project" value="TreeGrafter"/>
</dbReference>
<keyword evidence="9" id="KW-1185">Reference proteome</keyword>
<evidence type="ECO:0000259" key="7">
    <source>
        <dbReference type="Pfam" id="PF00155"/>
    </source>
</evidence>
<dbReference type="GO" id="GO:0006571">
    <property type="term" value="P:tyrosine biosynthetic process"/>
    <property type="evidence" value="ECO:0007669"/>
    <property type="project" value="TreeGrafter"/>
</dbReference>
<evidence type="ECO:0000256" key="4">
    <source>
        <dbReference type="ARBA" id="ARBA00022679"/>
    </source>
</evidence>
<gene>
    <name evidence="8" type="ORF">SAPIO_CDS3624</name>
</gene>
<dbReference type="Gene3D" id="3.40.640.10">
    <property type="entry name" value="Type I PLP-dependent aspartate aminotransferase-like (Major domain)"/>
    <property type="match status" value="1"/>
</dbReference>
<keyword evidence="3 8" id="KW-0032">Aminotransferase</keyword>
<dbReference type="GO" id="GO:0047536">
    <property type="term" value="F:2-aminoadipate transaminase activity"/>
    <property type="evidence" value="ECO:0007669"/>
    <property type="project" value="TreeGrafter"/>
</dbReference>
<reference evidence="8 9" key="1">
    <citation type="journal article" date="2014" name="Genome Announc.">
        <title>Draft genome sequence of the pathogenic fungus Scedosporium apiospermum.</title>
        <authorList>
            <person name="Vandeputte P."/>
            <person name="Ghamrawi S."/>
            <person name="Rechenmann M."/>
            <person name="Iltis A."/>
            <person name="Giraud S."/>
            <person name="Fleury M."/>
            <person name="Thornton C."/>
            <person name="Delhaes L."/>
            <person name="Meyer W."/>
            <person name="Papon N."/>
            <person name="Bouchara J.P."/>
        </authorList>
    </citation>
    <scope>NUCLEOTIDE SEQUENCE [LARGE SCALE GENOMIC DNA]</scope>
    <source>
        <strain evidence="8 9">IHEM 14462</strain>
    </source>
</reference>
<keyword evidence="4 8" id="KW-0808">Transferase</keyword>
<dbReference type="EMBL" id="JOWA01000088">
    <property type="protein sequence ID" value="KEZ44585.1"/>
    <property type="molecule type" value="Genomic_DNA"/>
</dbReference>
<evidence type="ECO:0000256" key="1">
    <source>
        <dbReference type="ARBA" id="ARBA00001933"/>
    </source>
</evidence>
<dbReference type="RefSeq" id="XP_016644384.1">
    <property type="nucleotide sequence ID" value="XM_016786378.1"/>
</dbReference>
<evidence type="ECO:0000256" key="6">
    <source>
        <dbReference type="SAM" id="MobiDB-lite"/>
    </source>
</evidence>
<dbReference type="OrthoDB" id="691673at2759"/>
<evidence type="ECO:0000313" key="9">
    <source>
        <dbReference type="Proteomes" id="UP000028545"/>
    </source>
</evidence>
<dbReference type="GO" id="GO:0030170">
    <property type="term" value="F:pyridoxal phosphate binding"/>
    <property type="evidence" value="ECO:0007669"/>
    <property type="project" value="InterPro"/>
</dbReference>
<comment type="caution">
    <text evidence="8">The sequence shown here is derived from an EMBL/GenBank/DDBJ whole genome shotgun (WGS) entry which is preliminary data.</text>
</comment>
<sequence length="557" mass="61197">MEPYASRIKDANERRAKAGRYAPGVAAYSDSDMFKKPPTPGMPVAKRWDNHFSAECKARRPCVLKQAAQFLKTPGILSLGGGLPSATSFPFSSLTVTVPPRPSFNLPSSSTEAPDISFSIGKDDIALDKGDYDLSVALNYGQVTGAAQLIRLLTELTEILYAPPYADWWCMQTTGSTGAWETAARMFCDKERRDTVLMEEYTYPTSQETMEALGIGIVGVKMDGEGLVPAELRNILQGWDEEKRGRRKPHVLYTVPTGQNPTGASLSEGRRREIYAICEEHDVFIVEDDPYYLLQMGEYNKSSSENGHSTEKRVESYMASLPGTFLSMDSSGRVLRLDSFSKILSPGSRMGWATGSAQVIERFQRHCESSQGPSGFSQAALYTLLEKAWGGHEGFLEWVAALGGEYKVRRDVLLKACEDFLPDVATWDPPKAGMFLWIKLDHTRHPRGSAGVLALEEEIFKSCISKKVLVSRGSWFRAGEHGPSVQTQNGASRADPVANGGGNESNGANGVNGKSHLGSEDEPSELFFRTTFAAASVEGMREAMRRFGDAIRESFEI</sequence>
<dbReference type="AlphaFoldDB" id="A0A084GB73"/>
<keyword evidence="5" id="KW-0663">Pyridoxal phosphate</keyword>